<evidence type="ECO:0000256" key="1">
    <source>
        <dbReference type="SAM" id="Coils"/>
    </source>
</evidence>
<keyword evidence="4" id="KW-1185">Reference proteome</keyword>
<evidence type="ECO:0000259" key="2">
    <source>
        <dbReference type="PROSITE" id="PS50879"/>
    </source>
</evidence>
<sequence length="204" mass="22321">RLHIYTDGSYGSAPETAAGSVVVVDEHSADSPRRGPFGFRGYLAWKVVESTADLVRQQKATAYTAELTAALWALMWVLSQDITTPVEVTPDALNVINLACGAAQCHVHLQLGFAIRALPGLLAQQGQLAWHHINSHIGHPWNELADGVAELAGHMHLMELNYQAAEALMREIEESKVKAELEVRLCAFNSKSLNANVQFLNEKT</sequence>
<gene>
    <name evidence="3" type="ORF">PCOR1329_LOCUS38840</name>
</gene>
<dbReference type="Proteomes" id="UP001189429">
    <property type="component" value="Unassembled WGS sequence"/>
</dbReference>
<dbReference type="InterPro" id="IPR036397">
    <property type="entry name" value="RNaseH_sf"/>
</dbReference>
<protein>
    <recommendedName>
        <fullName evidence="2">RNase H type-1 domain-containing protein</fullName>
    </recommendedName>
</protein>
<dbReference type="SUPFAM" id="SSF53098">
    <property type="entry name" value="Ribonuclease H-like"/>
    <property type="match status" value="1"/>
</dbReference>
<evidence type="ECO:0000313" key="4">
    <source>
        <dbReference type="Proteomes" id="UP001189429"/>
    </source>
</evidence>
<organism evidence="3 4">
    <name type="scientific">Prorocentrum cordatum</name>
    <dbReference type="NCBI Taxonomy" id="2364126"/>
    <lineage>
        <taxon>Eukaryota</taxon>
        <taxon>Sar</taxon>
        <taxon>Alveolata</taxon>
        <taxon>Dinophyceae</taxon>
        <taxon>Prorocentrales</taxon>
        <taxon>Prorocentraceae</taxon>
        <taxon>Prorocentrum</taxon>
    </lineage>
</organism>
<feature type="non-terminal residue" evidence="3">
    <location>
        <position position="204"/>
    </location>
</feature>
<feature type="domain" description="RNase H type-1" evidence="2">
    <location>
        <begin position="1"/>
        <end position="154"/>
    </location>
</feature>
<dbReference type="Pfam" id="PF00075">
    <property type="entry name" value="RNase_H"/>
    <property type="match status" value="1"/>
</dbReference>
<name>A0ABN9TG84_9DINO</name>
<evidence type="ECO:0000313" key="3">
    <source>
        <dbReference type="EMBL" id="CAK0844866.1"/>
    </source>
</evidence>
<keyword evidence="1" id="KW-0175">Coiled coil</keyword>
<comment type="caution">
    <text evidence="3">The sequence shown here is derived from an EMBL/GenBank/DDBJ whole genome shotgun (WGS) entry which is preliminary data.</text>
</comment>
<reference evidence="3" key="1">
    <citation type="submission" date="2023-10" db="EMBL/GenBank/DDBJ databases">
        <authorList>
            <person name="Chen Y."/>
            <person name="Shah S."/>
            <person name="Dougan E. K."/>
            <person name="Thang M."/>
            <person name="Chan C."/>
        </authorList>
    </citation>
    <scope>NUCLEOTIDE SEQUENCE [LARGE SCALE GENOMIC DNA]</scope>
</reference>
<dbReference type="InterPro" id="IPR002156">
    <property type="entry name" value="RNaseH_domain"/>
</dbReference>
<dbReference type="InterPro" id="IPR012337">
    <property type="entry name" value="RNaseH-like_sf"/>
</dbReference>
<feature type="non-terminal residue" evidence="3">
    <location>
        <position position="1"/>
    </location>
</feature>
<feature type="coiled-coil region" evidence="1">
    <location>
        <begin position="155"/>
        <end position="182"/>
    </location>
</feature>
<dbReference type="EMBL" id="CAUYUJ010014699">
    <property type="protein sequence ID" value="CAK0844866.1"/>
    <property type="molecule type" value="Genomic_DNA"/>
</dbReference>
<dbReference type="Gene3D" id="3.30.420.10">
    <property type="entry name" value="Ribonuclease H-like superfamily/Ribonuclease H"/>
    <property type="match status" value="1"/>
</dbReference>
<dbReference type="PROSITE" id="PS50879">
    <property type="entry name" value="RNASE_H_1"/>
    <property type="match status" value="1"/>
</dbReference>
<proteinExistence type="predicted"/>
<accession>A0ABN9TG84</accession>